<dbReference type="OrthoDB" id="2193793at2759"/>
<dbReference type="STRING" id="69332.A0A388JWL1"/>
<dbReference type="PANTHER" id="PTHR46656">
    <property type="entry name" value="PUTATIVE-RELATED"/>
    <property type="match status" value="1"/>
</dbReference>
<dbReference type="EMBL" id="BFEA01000026">
    <property type="protein sequence ID" value="GBG62170.1"/>
    <property type="molecule type" value="Genomic_DNA"/>
</dbReference>
<dbReference type="Gramene" id="GBG62170">
    <property type="protein sequence ID" value="GBG62170"/>
    <property type="gene ID" value="CBR_g29369"/>
</dbReference>
<sequence>MFETDRVSQGHVERLNRMHEVWVPTQFHVDTFVKSGVNKSKIRKVVQPVDTDFFDPAAIKDFPLPFGVRVFGEPPGESVDIIPAETFVFLSIFKWETRKGWDVLIKAYLQEFSGRDNTILYLLTNPYHSDRGFEHKVHAFVKNQGIKKPANGWGAVHIVDMHVPQDNLPGVYKAADVFVLPSRGEGWGRPHVEAMAMSLPVIATNWSGMTEYLTDSNSYPLPIDGLVTVEEGPFKGHLWAEPSIDALRRLMRHVYENPEEARKKGAIAREDVVRKYSLAVVGAQVVRELWRIHEVTEVGGHSDFKATKSMTLRYLDCTDEPQVSDMALAGDLQHAAAHWISTLHDGRHRLLQMVAALSSPASKWMEVDGGATSLFRWVENTMELMLEVVWVLEQGPDSMLDALLDQRQMDDLISQCYELLDEGQVQGTALVHRLSGALPVSMGAPDQLLVTHSGKAVQGPALVERLGGELSVNSAAYGQSPITQPVTTSTTGSHIITAISTTTSTSATIAPVCSTEFIDIQKVTDAPVGIKEISNKSGAVSIQTIASACIATPSNEMGGFCNQAWSSPSTVSTILPAAGELSTVLPKPAGSEAPVLLAGILIGMASPLTLPPSPSSIAPVVPTLAVEALHDLECSSTIRETVSYLPLGKLALGSSHRYVLLTFAIQPFARGGVG</sequence>
<dbReference type="Proteomes" id="UP000265515">
    <property type="component" value="Unassembled WGS sequence"/>
</dbReference>
<dbReference type="AlphaFoldDB" id="A0A388JWL1"/>
<reference evidence="1 2" key="1">
    <citation type="journal article" date="2018" name="Cell">
        <title>The Chara Genome: Secondary Complexity and Implications for Plant Terrestrialization.</title>
        <authorList>
            <person name="Nishiyama T."/>
            <person name="Sakayama H."/>
            <person name="Vries J.D."/>
            <person name="Buschmann H."/>
            <person name="Saint-Marcoux D."/>
            <person name="Ullrich K.K."/>
            <person name="Haas F.B."/>
            <person name="Vanderstraeten L."/>
            <person name="Becker D."/>
            <person name="Lang D."/>
            <person name="Vosolsobe S."/>
            <person name="Rombauts S."/>
            <person name="Wilhelmsson P.K.I."/>
            <person name="Janitza P."/>
            <person name="Kern R."/>
            <person name="Heyl A."/>
            <person name="Rumpler F."/>
            <person name="Villalobos L.I.A.C."/>
            <person name="Clay J.M."/>
            <person name="Skokan R."/>
            <person name="Toyoda A."/>
            <person name="Suzuki Y."/>
            <person name="Kagoshima H."/>
            <person name="Schijlen E."/>
            <person name="Tajeshwar N."/>
            <person name="Catarino B."/>
            <person name="Hetherington A.J."/>
            <person name="Saltykova A."/>
            <person name="Bonnot C."/>
            <person name="Breuninger H."/>
            <person name="Symeonidi A."/>
            <person name="Radhakrishnan G.V."/>
            <person name="Van Nieuwerburgh F."/>
            <person name="Deforce D."/>
            <person name="Chang C."/>
            <person name="Karol K.G."/>
            <person name="Hedrich R."/>
            <person name="Ulvskov P."/>
            <person name="Glockner G."/>
            <person name="Delwiche C.F."/>
            <person name="Petrasek J."/>
            <person name="Van de Peer Y."/>
            <person name="Friml J."/>
            <person name="Beilby M."/>
            <person name="Dolan L."/>
            <person name="Kohara Y."/>
            <person name="Sugano S."/>
            <person name="Fujiyama A."/>
            <person name="Delaux P.-M."/>
            <person name="Quint M."/>
            <person name="TheiBen G."/>
            <person name="Hagemann M."/>
            <person name="Harholt J."/>
            <person name="Dunand C."/>
            <person name="Zachgo S."/>
            <person name="Langdale J."/>
            <person name="Maumus F."/>
            <person name="Straeten D.V.D."/>
            <person name="Gould S.B."/>
            <person name="Rensing S.A."/>
        </authorList>
    </citation>
    <scope>NUCLEOTIDE SEQUENCE [LARGE SCALE GENOMIC DNA]</scope>
    <source>
        <strain evidence="1 2">S276</strain>
    </source>
</reference>
<dbReference type="SUPFAM" id="SSF53756">
    <property type="entry name" value="UDP-Glycosyltransferase/glycogen phosphorylase"/>
    <property type="match status" value="1"/>
</dbReference>
<gene>
    <name evidence="1" type="ORF">CBR_g29369</name>
</gene>
<evidence type="ECO:0000313" key="1">
    <source>
        <dbReference type="EMBL" id="GBG62170.1"/>
    </source>
</evidence>
<name>A0A388JWL1_CHABU</name>
<dbReference type="PANTHER" id="PTHR46656:SF3">
    <property type="entry name" value="PUTATIVE-RELATED"/>
    <property type="match status" value="1"/>
</dbReference>
<keyword evidence="2" id="KW-1185">Reference proteome</keyword>
<protein>
    <submittedName>
        <fullName evidence="1">Uncharacterized protein</fullName>
    </submittedName>
</protein>
<dbReference type="Gene3D" id="3.40.50.2000">
    <property type="entry name" value="Glycogen Phosphorylase B"/>
    <property type="match status" value="1"/>
</dbReference>
<accession>A0A388JWL1</accession>
<organism evidence="1 2">
    <name type="scientific">Chara braunii</name>
    <name type="common">Braun's stonewort</name>
    <dbReference type="NCBI Taxonomy" id="69332"/>
    <lineage>
        <taxon>Eukaryota</taxon>
        <taxon>Viridiplantae</taxon>
        <taxon>Streptophyta</taxon>
        <taxon>Charophyceae</taxon>
        <taxon>Charales</taxon>
        <taxon>Characeae</taxon>
        <taxon>Chara</taxon>
    </lineage>
</organism>
<comment type="caution">
    <text evidence="1">The sequence shown here is derived from an EMBL/GenBank/DDBJ whole genome shotgun (WGS) entry which is preliminary data.</text>
</comment>
<dbReference type="Pfam" id="PF13692">
    <property type="entry name" value="Glyco_trans_1_4"/>
    <property type="match status" value="1"/>
</dbReference>
<proteinExistence type="predicted"/>
<evidence type="ECO:0000313" key="2">
    <source>
        <dbReference type="Proteomes" id="UP000265515"/>
    </source>
</evidence>